<proteinExistence type="predicted"/>
<keyword evidence="6" id="KW-1185">Reference proteome</keyword>
<feature type="domain" description="HTH cro/C1-type" evidence="4">
    <location>
        <begin position="12"/>
        <end position="66"/>
    </location>
</feature>
<dbReference type="PANTHER" id="PTHR46797">
    <property type="entry name" value="HTH-TYPE TRANSCRIPTIONAL REGULATOR"/>
    <property type="match status" value="1"/>
</dbReference>
<protein>
    <submittedName>
        <fullName evidence="5">XRE family transcriptional regulator</fullName>
    </submittedName>
</protein>
<dbReference type="SMART" id="SM00530">
    <property type="entry name" value="HTH_XRE"/>
    <property type="match status" value="1"/>
</dbReference>
<dbReference type="RefSeq" id="WP_101532092.1">
    <property type="nucleotide sequence ID" value="NZ_PKUQ01000001.1"/>
</dbReference>
<dbReference type="SUPFAM" id="SSF47413">
    <property type="entry name" value="lambda repressor-like DNA-binding domains"/>
    <property type="match status" value="1"/>
</dbReference>
<dbReference type="GO" id="GO:0003677">
    <property type="term" value="F:DNA binding"/>
    <property type="evidence" value="ECO:0007669"/>
    <property type="project" value="UniProtKB-KW"/>
</dbReference>
<evidence type="ECO:0000313" key="5">
    <source>
        <dbReference type="EMBL" id="PLW79010.1"/>
    </source>
</evidence>
<evidence type="ECO:0000259" key="4">
    <source>
        <dbReference type="PROSITE" id="PS50943"/>
    </source>
</evidence>
<dbReference type="Gene3D" id="1.10.260.40">
    <property type="entry name" value="lambda repressor-like DNA-binding domains"/>
    <property type="match status" value="1"/>
</dbReference>
<dbReference type="GO" id="GO:0005829">
    <property type="term" value="C:cytosol"/>
    <property type="evidence" value="ECO:0007669"/>
    <property type="project" value="TreeGrafter"/>
</dbReference>
<dbReference type="InterPro" id="IPR001387">
    <property type="entry name" value="Cro/C1-type_HTH"/>
</dbReference>
<dbReference type="InterPro" id="IPR050807">
    <property type="entry name" value="TransReg_Diox_bact_type"/>
</dbReference>
<keyword evidence="3" id="KW-0804">Transcription</keyword>
<evidence type="ECO:0000313" key="6">
    <source>
        <dbReference type="Proteomes" id="UP000234881"/>
    </source>
</evidence>
<dbReference type="EMBL" id="PKUQ01000001">
    <property type="protein sequence ID" value="PLW79010.1"/>
    <property type="molecule type" value="Genomic_DNA"/>
</dbReference>
<dbReference type="CDD" id="cd00093">
    <property type="entry name" value="HTH_XRE"/>
    <property type="match status" value="1"/>
</dbReference>
<dbReference type="Pfam" id="PF01381">
    <property type="entry name" value="HTH_3"/>
    <property type="match status" value="1"/>
</dbReference>
<dbReference type="AlphaFoldDB" id="A0A2N5XWY2"/>
<dbReference type="OrthoDB" id="9815697at2"/>
<gene>
    <name evidence="5" type="ORF">C0081_01885</name>
</gene>
<sequence>MDDIQNILARNVHQARQEKGTSQEDLAGLTGIDRTYVSGIERGIRNPSIKIVAKIADVLRIAPSDLLVL</sequence>
<comment type="caution">
    <text evidence="5">The sequence shown here is derived from an EMBL/GenBank/DDBJ whole genome shotgun (WGS) entry which is preliminary data.</text>
</comment>
<keyword evidence="2" id="KW-0238">DNA-binding</keyword>
<evidence type="ECO:0000256" key="3">
    <source>
        <dbReference type="ARBA" id="ARBA00023163"/>
    </source>
</evidence>
<dbReference type="GO" id="GO:0003700">
    <property type="term" value="F:DNA-binding transcription factor activity"/>
    <property type="evidence" value="ECO:0007669"/>
    <property type="project" value="TreeGrafter"/>
</dbReference>
<reference evidence="5 6" key="1">
    <citation type="submission" date="2018-01" db="EMBL/GenBank/DDBJ databases">
        <title>The draft genome sequence of Cohaesibacter sp. H1304.</title>
        <authorList>
            <person name="Wang N.-N."/>
            <person name="Du Z.-J."/>
        </authorList>
    </citation>
    <scope>NUCLEOTIDE SEQUENCE [LARGE SCALE GENOMIC DNA]</scope>
    <source>
        <strain evidence="5 6">H1304</strain>
    </source>
</reference>
<dbReference type="Proteomes" id="UP000234881">
    <property type="component" value="Unassembled WGS sequence"/>
</dbReference>
<evidence type="ECO:0000256" key="2">
    <source>
        <dbReference type="ARBA" id="ARBA00023125"/>
    </source>
</evidence>
<dbReference type="InterPro" id="IPR010982">
    <property type="entry name" value="Lambda_DNA-bd_dom_sf"/>
</dbReference>
<dbReference type="PANTHER" id="PTHR46797:SF23">
    <property type="entry name" value="HTH-TYPE TRANSCRIPTIONAL REGULATOR SUTR"/>
    <property type="match status" value="1"/>
</dbReference>
<accession>A0A2N5XWY2</accession>
<keyword evidence="1" id="KW-0805">Transcription regulation</keyword>
<evidence type="ECO:0000256" key="1">
    <source>
        <dbReference type="ARBA" id="ARBA00023015"/>
    </source>
</evidence>
<dbReference type="PROSITE" id="PS50943">
    <property type="entry name" value="HTH_CROC1"/>
    <property type="match status" value="1"/>
</dbReference>
<organism evidence="5 6">
    <name type="scientific">Cohaesibacter celericrescens</name>
    <dbReference type="NCBI Taxonomy" id="2067669"/>
    <lineage>
        <taxon>Bacteria</taxon>
        <taxon>Pseudomonadati</taxon>
        <taxon>Pseudomonadota</taxon>
        <taxon>Alphaproteobacteria</taxon>
        <taxon>Hyphomicrobiales</taxon>
        <taxon>Cohaesibacteraceae</taxon>
    </lineage>
</organism>
<name>A0A2N5XWY2_9HYPH</name>